<evidence type="ECO:0000259" key="4">
    <source>
        <dbReference type="PROSITE" id="PS50075"/>
    </source>
</evidence>
<dbReference type="PANTHER" id="PTHR43439:SF2">
    <property type="entry name" value="ENZYME, PUTATIVE (JCVI)-RELATED"/>
    <property type="match status" value="1"/>
</dbReference>
<dbReference type="GO" id="GO:0031177">
    <property type="term" value="F:phosphopantetheine binding"/>
    <property type="evidence" value="ECO:0007669"/>
    <property type="project" value="InterPro"/>
</dbReference>
<dbReference type="PROSITE" id="PS00455">
    <property type="entry name" value="AMP_BINDING"/>
    <property type="match status" value="1"/>
</dbReference>
<dbReference type="SUPFAM" id="SSF47336">
    <property type="entry name" value="ACP-like"/>
    <property type="match status" value="1"/>
</dbReference>
<sequence>MATEHARVSGWQGETLPSMVDRLARDNPNGVYGLWPTAPTSYDLGFRTITYAQLANIVNGLAWLIVKELWPGTEDHPVLTYVGPNDVRLTAMILAAVKTNYVLFLTSPRNSPAAHRSLFEALKCETLVTTDPTPPPANAILEAANPRPRQLTVPGIDELLAQTYPPFSYDKPFEAARWDPLVVIHTSGSTGIPKPLIWTQECGIRHHDCAARNLPDQEGVTSVDHFITGKRLMVTVPPFHGAGMGQYMLWAIPFGSIPIAPAAVGIVTAQGLADALTQTPADVAVLVPSVVAELAQNPALLDYCAARLELILYIGGDLPQAIGDIVAAKIPLRCWWGASEVSIPHQLVAPGLGPNDWRYIRFHPSVGAVFEKVTEDTYELVIRRGKEPLPQVCFSIRGQQELDEYRTKDLFSPHPTVPDAWCWRARADDIIVFLNGEKTNPVSMEQHVVARNPELGGALVLGTRRFQAALLIEPVVKGDAGDGALTTAEQAALIERIWPSVQEANSTAPAHARVEKALILVTTPDRPLIRAGKGTIQRAASVAQYTAEIEALYTNAELGPDGDGEPHAPLVSSDPESVSRFVQESVSAVTSWPHEDGDHQPSATFFERGMDSLMALQLTRVLRRGLHRPDIGLPTVYRNPTVSQLTSAILESTEDGSKDDDRALMESLLSTYRGLIDQIPKPQTSPNPDSTTENEPLTTILTGSTGTIGTHLLHTLLNRPGIGSIICLNRSPDGGKASQESRFSAAGLDPTALSTSRVMFLHANPSQPLLGLDAATYEDLRARAGLVIHNAWPVNFNLGLAAFRPHLAGLVNLLTLSVALERPFRGGLVFVSSVSAAGGVGAAPEEILRSLDVPHRSGYARSKFLGELLCDAAAERLGVPVTVARVGQVAGAVQRSGGEWNRAEWLPSLVISSLLRLGGSLPGDLGPQFSEVDWLPVDILSDILVDIATRPGHVPGGGGADVFNLRNPQTTSWEALLPAIIDATKTYLPSKIEPEVVPASTWLACLRESETGSQGTKEDDSSNPAIKLLDFYADGLWGSTAQDVGQNKTQPMAIERALASSSTLRGVPAVSAEWMQKWAGEWLQVGK</sequence>
<dbReference type="InterPro" id="IPR000873">
    <property type="entry name" value="AMP-dep_synth/lig_dom"/>
</dbReference>
<evidence type="ECO:0000313" key="5">
    <source>
        <dbReference type="EMBL" id="KAK2603194.1"/>
    </source>
</evidence>
<dbReference type="InterPro" id="IPR051414">
    <property type="entry name" value="Adenylate-forming_Reductase"/>
</dbReference>
<dbReference type="Pfam" id="PF00501">
    <property type="entry name" value="AMP-binding"/>
    <property type="match status" value="1"/>
</dbReference>
<dbReference type="InterPro" id="IPR042099">
    <property type="entry name" value="ANL_N_sf"/>
</dbReference>
<dbReference type="PANTHER" id="PTHR43439">
    <property type="entry name" value="PHENYLACETATE-COENZYME A LIGASE"/>
    <property type="match status" value="1"/>
</dbReference>
<dbReference type="Gene3D" id="3.40.50.12780">
    <property type="entry name" value="N-terminal domain of ligase-like"/>
    <property type="match status" value="1"/>
</dbReference>
<dbReference type="InterPro" id="IPR020845">
    <property type="entry name" value="AMP-binding_CS"/>
</dbReference>
<name>A0AAD9SAM9_PHOAM</name>
<dbReference type="EMBL" id="JAUJFL010000005">
    <property type="protein sequence ID" value="KAK2603194.1"/>
    <property type="molecule type" value="Genomic_DNA"/>
</dbReference>
<dbReference type="Proteomes" id="UP001265746">
    <property type="component" value="Unassembled WGS sequence"/>
</dbReference>
<reference evidence="5" key="1">
    <citation type="submission" date="2023-06" db="EMBL/GenBank/DDBJ databases">
        <authorList>
            <person name="Noh H."/>
        </authorList>
    </citation>
    <scope>NUCLEOTIDE SEQUENCE</scope>
    <source>
        <strain evidence="5">DUCC20226</strain>
    </source>
</reference>
<dbReference type="InterPro" id="IPR036736">
    <property type="entry name" value="ACP-like_sf"/>
</dbReference>
<dbReference type="Pfam" id="PF00550">
    <property type="entry name" value="PP-binding"/>
    <property type="match status" value="1"/>
</dbReference>
<evidence type="ECO:0000256" key="3">
    <source>
        <dbReference type="SAM" id="MobiDB-lite"/>
    </source>
</evidence>
<dbReference type="SUPFAM" id="SSF51735">
    <property type="entry name" value="NAD(P)-binding Rossmann-fold domains"/>
    <property type="match status" value="1"/>
</dbReference>
<accession>A0AAD9SAM9</accession>
<evidence type="ECO:0000256" key="2">
    <source>
        <dbReference type="ARBA" id="ARBA00022553"/>
    </source>
</evidence>
<proteinExistence type="predicted"/>
<dbReference type="InterPro" id="IPR013120">
    <property type="entry name" value="FAR_NAD-bd"/>
</dbReference>
<dbReference type="Pfam" id="PF23562">
    <property type="entry name" value="AMP-binding_C_3"/>
    <property type="match status" value="1"/>
</dbReference>
<organism evidence="5 6">
    <name type="scientific">Phomopsis amygdali</name>
    <name type="common">Fusicoccum amygdali</name>
    <dbReference type="NCBI Taxonomy" id="1214568"/>
    <lineage>
        <taxon>Eukaryota</taxon>
        <taxon>Fungi</taxon>
        <taxon>Dikarya</taxon>
        <taxon>Ascomycota</taxon>
        <taxon>Pezizomycotina</taxon>
        <taxon>Sordariomycetes</taxon>
        <taxon>Sordariomycetidae</taxon>
        <taxon>Diaporthales</taxon>
        <taxon>Diaporthaceae</taxon>
        <taxon>Diaporthe</taxon>
    </lineage>
</organism>
<dbReference type="InterPro" id="IPR020806">
    <property type="entry name" value="PKS_PP-bd"/>
</dbReference>
<dbReference type="SUPFAM" id="SSF56801">
    <property type="entry name" value="Acetyl-CoA synthetase-like"/>
    <property type="match status" value="1"/>
</dbReference>
<dbReference type="Gene3D" id="1.10.1200.10">
    <property type="entry name" value="ACP-like"/>
    <property type="match status" value="1"/>
</dbReference>
<dbReference type="Pfam" id="PF07993">
    <property type="entry name" value="NAD_binding_4"/>
    <property type="match status" value="1"/>
</dbReference>
<dbReference type="Gene3D" id="3.40.50.720">
    <property type="entry name" value="NAD(P)-binding Rossmann-like Domain"/>
    <property type="match status" value="1"/>
</dbReference>
<evidence type="ECO:0000313" key="6">
    <source>
        <dbReference type="Proteomes" id="UP001265746"/>
    </source>
</evidence>
<gene>
    <name evidence="5" type="ORF">N8I77_009668</name>
</gene>
<dbReference type="SMART" id="SM00823">
    <property type="entry name" value="PKS_PP"/>
    <property type="match status" value="1"/>
</dbReference>
<keyword evidence="2" id="KW-0597">Phosphoprotein</keyword>
<evidence type="ECO:0000256" key="1">
    <source>
        <dbReference type="ARBA" id="ARBA00022450"/>
    </source>
</evidence>
<comment type="caution">
    <text evidence="5">The sequence shown here is derived from an EMBL/GenBank/DDBJ whole genome shotgun (WGS) entry which is preliminary data.</text>
</comment>
<keyword evidence="1" id="KW-0596">Phosphopantetheine</keyword>
<feature type="region of interest" description="Disordered" evidence="3">
    <location>
        <begin position="677"/>
        <end position="696"/>
    </location>
</feature>
<dbReference type="AlphaFoldDB" id="A0AAD9SAM9"/>
<keyword evidence="6" id="KW-1185">Reference proteome</keyword>
<feature type="compositionally biased region" description="Polar residues" evidence="3">
    <location>
        <begin position="681"/>
        <end position="696"/>
    </location>
</feature>
<dbReference type="PROSITE" id="PS50075">
    <property type="entry name" value="CARRIER"/>
    <property type="match status" value="1"/>
</dbReference>
<protein>
    <recommendedName>
        <fullName evidence="4">Carrier domain-containing protein</fullName>
    </recommendedName>
</protein>
<dbReference type="InterPro" id="IPR009081">
    <property type="entry name" value="PP-bd_ACP"/>
</dbReference>
<feature type="domain" description="Carrier" evidence="4">
    <location>
        <begin position="576"/>
        <end position="653"/>
    </location>
</feature>
<dbReference type="InterPro" id="IPR036291">
    <property type="entry name" value="NAD(P)-bd_dom_sf"/>
</dbReference>